<keyword evidence="1" id="KW-1133">Transmembrane helix</keyword>
<gene>
    <name evidence="3" type="ORF">SAMN04488564_11761</name>
</gene>
<dbReference type="InterPro" id="IPR036291">
    <property type="entry name" value="NAD(P)-bd_dom_sf"/>
</dbReference>
<reference evidence="4" key="1">
    <citation type="submission" date="2016-10" db="EMBL/GenBank/DDBJ databases">
        <authorList>
            <person name="Varghese N."/>
            <person name="Submissions S."/>
        </authorList>
    </citation>
    <scope>NUCLEOTIDE SEQUENCE [LARGE SCALE GENOMIC DNA]</scope>
    <source>
        <strain evidence="4">DSM 44232</strain>
    </source>
</reference>
<keyword evidence="1" id="KW-0812">Transmembrane</keyword>
<dbReference type="AlphaFoldDB" id="A0A1I6FH76"/>
<evidence type="ECO:0000259" key="2">
    <source>
        <dbReference type="Pfam" id="PF03435"/>
    </source>
</evidence>
<dbReference type="GO" id="GO:0009247">
    <property type="term" value="P:glycolipid biosynthetic process"/>
    <property type="evidence" value="ECO:0007669"/>
    <property type="project" value="TreeGrafter"/>
</dbReference>
<accession>A0A1I6FH76</accession>
<evidence type="ECO:0000256" key="1">
    <source>
        <dbReference type="SAM" id="Phobius"/>
    </source>
</evidence>
<dbReference type="EMBL" id="FOYL01000017">
    <property type="protein sequence ID" value="SFR29137.1"/>
    <property type="molecule type" value="Genomic_DNA"/>
</dbReference>
<name>A0A1I6FH76_9PSEU</name>
<organism evidence="3 4">
    <name type="scientific">Lentzea waywayandensis</name>
    <dbReference type="NCBI Taxonomy" id="84724"/>
    <lineage>
        <taxon>Bacteria</taxon>
        <taxon>Bacillati</taxon>
        <taxon>Actinomycetota</taxon>
        <taxon>Actinomycetes</taxon>
        <taxon>Pseudonocardiales</taxon>
        <taxon>Pseudonocardiaceae</taxon>
        <taxon>Lentzea</taxon>
    </lineage>
</organism>
<dbReference type="Pfam" id="PF03435">
    <property type="entry name" value="Sacchrp_dh_NADP"/>
    <property type="match status" value="1"/>
</dbReference>
<dbReference type="SUPFAM" id="SSF51735">
    <property type="entry name" value="NAD(P)-binding Rossmann-fold domains"/>
    <property type="match status" value="1"/>
</dbReference>
<dbReference type="PANTHER" id="PTHR12286:SF5">
    <property type="entry name" value="SACCHAROPINE DEHYDROGENASE-LIKE OXIDOREDUCTASE"/>
    <property type="match status" value="1"/>
</dbReference>
<sequence length="108" mass="10990">MLTAINREHDVVVYGATGFVGALTAAYLARHAPEGVRFALAGRSADKLAATRATLPAAAREWPLVVADSGDPVALAALAASTRVLATTVGPYARYGLPVVEACSPATA</sequence>
<protein>
    <submittedName>
        <fullName evidence="3">Saccharopine dehydrogenase NADP binding domain-containing protein</fullName>
    </submittedName>
</protein>
<dbReference type="InterPro" id="IPR051276">
    <property type="entry name" value="Saccharopine_DH-like_oxidrdct"/>
</dbReference>
<evidence type="ECO:0000313" key="4">
    <source>
        <dbReference type="Proteomes" id="UP000198583"/>
    </source>
</evidence>
<dbReference type="InterPro" id="IPR005097">
    <property type="entry name" value="Sacchrp_dh_NADP-bd"/>
</dbReference>
<feature type="domain" description="Saccharopine dehydrogenase NADP binding" evidence="2">
    <location>
        <begin position="11"/>
        <end position="103"/>
    </location>
</feature>
<keyword evidence="1" id="KW-0472">Membrane</keyword>
<feature type="transmembrane region" description="Helical" evidence="1">
    <location>
        <begin position="12"/>
        <end position="29"/>
    </location>
</feature>
<evidence type="ECO:0000313" key="3">
    <source>
        <dbReference type="EMBL" id="SFR29137.1"/>
    </source>
</evidence>
<dbReference type="Proteomes" id="UP000198583">
    <property type="component" value="Unassembled WGS sequence"/>
</dbReference>
<proteinExistence type="predicted"/>
<dbReference type="Gene3D" id="3.40.50.720">
    <property type="entry name" value="NAD(P)-binding Rossmann-like Domain"/>
    <property type="match status" value="1"/>
</dbReference>
<dbReference type="GO" id="GO:0005886">
    <property type="term" value="C:plasma membrane"/>
    <property type="evidence" value="ECO:0007669"/>
    <property type="project" value="TreeGrafter"/>
</dbReference>
<dbReference type="STRING" id="84724.SAMN04488564_11761"/>
<keyword evidence="4" id="KW-1185">Reference proteome</keyword>
<dbReference type="PANTHER" id="PTHR12286">
    <property type="entry name" value="SACCHAROPINE DEHYDROGENASE-LIKE OXIDOREDUCTASE"/>
    <property type="match status" value="1"/>
</dbReference>